<dbReference type="RefSeq" id="XP_045099380.1">
    <property type="nucleotide sequence ID" value="XM_045243834.1"/>
</dbReference>
<reference evidence="1 2" key="1">
    <citation type="journal article" date="2003" name="PLoS Biol.">
        <title>The genome sequence of Caenorhabditis briggsae: a platform for comparative genomics.</title>
        <authorList>
            <person name="Stein L.D."/>
            <person name="Bao Z."/>
            <person name="Blasiar D."/>
            <person name="Blumenthal T."/>
            <person name="Brent M.R."/>
            <person name="Chen N."/>
            <person name="Chinwalla A."/>
            <person name="Clarke L."/>
            <person name="Clee C."/>
            <person name="Coghlan A."/>
            <person name="Coulson A."/>
            <person name="D'Eustachio P."/>
            <person name="Fitch D.H."/>
            <person name="Fulton L.A."/>
            <person name="Fulton R.E."/>
            <person name="Griffiths-Jones S."/>
            <person name="Harris T.W."/>
            <person name="Hillier L.W."/>
            <person name="Kamath R."/>
            <person name="Kuwabara P.E."/>
            <person name="Mardis E.R."/>
            <person name="Marra M.A."/>
            <person name="Miner T.L."/>
            <person name="Minx P."/>
            <person name="Mullikin J.C."/>
            <person name="Plumb R.W."/>
            <person name="Rogers J."/>
            <person name="Schein J.E."/>
            <person name="Sohrmann M."/>
            <person name="Spieth J."/>
            <person name="Stajich J.E."/>
            <person name="Wei C."/>
            <person name="Willey D."/>
            <person name="Wilson R.K."/>
            <person name="Durbin R."/>
            <person name="Waterston R.H."/>
        </authorList>
    </citation>
    <scope>NUCLEOTIDE SEQUENCE [LARGE SCALE GENOMIC DNA]</scope>
    <source>
        <strain evidence="1 2">AF16</strain>
    </source>
</reference>
<reference evidence="1 2" key="2">
    <citation type="journal article" date="2011" name="PLoS Genet.">
        <title>Caenorhabditis briggsae recombinant inbred line genotypes reveal inter-strain incompatibility and the evolution of recombination.</title>
        <authorList>
            <person name="Ross J.A."/>
            <person name="Koboldt D.C."/>
            <person name="Staisch J.E."/>
            <person name="Chamberlin H.M."/>
            <person name="Gupta B.P."/>
            <person name="Miller R.D."/>
            <person name="Baird S.E."/>
            <person name="Haag E.S."/>
        </authorList>
    </citation>
    <scope>NUCLEOTIDE SEQUENCE [LARGE SCALE GENOMIC DNA]</scope>
    <source>
        <strain evidence="1 2">AF16</strain>
    </source>
</reference>
<keyword evidence="2" id="KW-1185">Reference proteome</keyword>
<dbReference type="KEGG" id="cbr:CBG_25862"/>
<dbReference type="CTD" id="68917344"/>
<dbReference type="InParanoid" id="B6IIT9"/>
<gene>
    <name evidence="1" type="ORF">CBG25862</name>
    <name evidence="1" type="ORF">CBG_25862</name>
</gene>
<evidence type="ECO:0000313" key="1">
    <source>
        <dbReference type="EMBL" id="CAR99819.1"/>
    </source>
</evidence>
<dbReference type="GeneID" id="68917344"/>
<dbReference type="EMBL" id="HE601226">
    <property type="protein sequence ID" value="CAR99819.1"/>
    <property type="molecule type" value="Genomic_DNA"/>
</dbReference>
<protein>
    <submittedName>
        <fullName evidence="1">Protein CBG25862</fullName>
    </submittedName>
</protein>
<dbReference type="Proteomes" id="UP000008549">
    <property type="component" value="Unassembled WGS sequence"/>
</dbReference>
<organism evidence="1 2">
    <name type="scientific">Caenorhabditis briggsae</name>
    <dbReference type="NCBI Taxonomy" id="6238"/>
    <lineage>
        <taxon>Eukaryota</taxon>
        <taxon>Metazoa</taxon>
        <taxon>Ecdysozoa</taxon>
        <taxon>Nematoda</taxon>
        <taxon>Chromadorea</taxon>
        <taxon>Rhabditida</taxon>
        <taxon>Rhabditina</taxon>
        <taxon>Rhabditomorpha</taxon>
        <taxon>Rhabditoidea</taxon>
        <taxon>Rhabditidae</taxon>
        <taxon>Peloderinae</taxon>
        <taxon>Caenorhabditis</taxon>
    </lineage>
</organism>
<name>B6IIT9_CAEBR</name>
<proteinExistence type="predicted"/>
<evidence type="ECO:0000313" key="2">
    <source>
        <dbReference type="Proteomes" id="UP000008549"/>
    </source>
</evidence>
<sequence length="8" mass="1044">MRLVDYFT</sequence>
<accession>B6IIT9</accession>